<feature type="region of interest" description="Disordered" evidence="3">
    <location>
        <begin position="543"/>
        <end position="590"/>
    </location>
</feature>
<dbReference type="SUPFAM" id="SSF56112">
    <property type="entry name" value="Protein kinase-like (PK-like)"/>
    <property type="match status" value="1"/>
</dbReference>
<dbReference type="Pfam" id="PF07714">
    <property type="entry name" value="PK_Tyr_Ser-Thr"/>
    <property type="match status" value="1"/>
</dbReference>
<feature type="transmembrane region" description="Helical" evidence="4">
    <location>
        <begin position="596"/>
        <end position="622"/>
    </location>
</feature>
<feature type="compositionally biased region" description="Polar residues" evidence="3">
    <location>
        <begin position="566"/>
        <end position="576"/>
    </location>
</feature>
<gene>
    <name evidence="6" type="ORF">CBR_g51811</name>
</gene>
<feature type="region of interest" description="Disordered" evidence="3">
    <location>
        <begin position="81"/>
        <end position="142"/>
    </location>
</feature>
<dbReference type="PANTHER" id="PTHR27001:SF931">
    <property type="entry name" value="OS11G0664100 PROTEIN"/>
    <property type="match status" value="1"/>
</dbReference>
<dbReference type="InterPro" id="IPR001245">
    <property type="entry name" value="Ser-Thr/Tyr_kinase_cat_dom"/>
</dbReference>
<comment type="caution">
    <text evidence="6">The sequence shown here is derived from an EMBL/GenBank/DDBJ whole genome shotgun (WGS) entry which is preliminary data.</text>
</comment>
<dbReference type="PROSITE" id="PS00108">
    <property type="entry name" value="PROTEIN_KINASE_ST"/>
    <property type="match status" value="1"/>
</dbReference>
<keyword evidence="4" id="KW-0812">Transmembrane</keyword>
<protein>
    <recommendedName>
        <fullName evidence="5">Protein kinase domain-containing protein</fullName>
    </recommendedName>
</protein>
<feature type="compositionally biased region" description="Low complexity" evidence="3">
    <location>
        <begin position="113"/>
        <end position="130"/>
    </location>
</feature>
<dbReference type="SMART" id="SM00220">
    <property type="entry name" value="S_TKc"/>
    <property type="match status" value="1"/>
</dbReference>
<evidence type="ECO:0000256" key="2">
    <source>
        <dbReference type="ARBA" id="ARBA00022840"/>
    </source>
</evidence>
<dbReference type="Gene3D" id="3.30.200.20">
    <property type="entry name" value="Phosphorylase Kinase, domain 1"/>
    <property type="match status" value="1"/>
</dbReference>
<feature type="domain" description="Protein kinase" evidence="5">
    <location>
        <begin position="670"/>
        <end position="1017"/>
    </location>
</feature>
<accession>A0A388M908</accession>
<dbReference type="InterPro" id="IPR011009">
    <property type="entry name" value="Kinase-like_dom_sf"/>
</dbReference>
<dbReference type="InterPro" id="IPR008271">
    <property type="entry name" value="Ser/Thr_kinase_AS"/>
</dbReference>
<dbReference type="Proteomes" id="UP000265515">
    <property type="component" value="Unassembled WGS sequence"/>
</dbReference>
<evidence type="ECO:0000313" key="6">
    <source>
        <dbReference type="EMBL" id="GBG91077.1"/>
    </source>
</evidence>
<keyword evidence="4" id="KW-0472">Membrane</keyword>
<dbReference type="InterPro" id="IPR000719">
    <property type="entry name" value="Prot_kinase_dom"/>
</dbReference>
<evidence type="ECO:0000313" key="7">
    <source>
        <dbReference type="Proteomes" id="UP000265515"/>
    </source>
</evidence>
<evidence type="ECO:0000256" key="3">
    <source>
        <dbReference type="SAM" id="MobiDB-lite"/>
    </source>
</evidence>
<sequence length="1060" mass="113671">MATAIVPATGSRSSSTATTLALLGSRWPERPSIAVTSLILGLLVLAQRCGCSAVETKGQPCNLGLPSRRCVKLVEQKAGEEPSLGRALKTSASASKSSNYPPSESRISPPPKTSASASKSSSYPPSESRISPPPGTSVASPIASSIASPSLFPPTGSSAPAQPPECEILLDRSLLIACRTVLRHSMISLPGLLAAFPAKPRCVTAIGNIRFAPDGLIFYYVVESYYELGGKRSGESAMFMKGNLSGVRQGVEQLASQTLISHSWVPSMPDGPPPSDPLIYGDGIPTPSVVYVDGIELSKQGTHLLLSAYTVRGNASWITSLDVANGFRTSIRVPADTARGLAFDQNKTCLYIGDKSGLVPRILSAKVDGPDRPTTAELAAAVAVALAPWNSSAAPRVVNPPFFGSRSFSKDGSSCLYFIDREEGRVWGFEPASRRLRGITRKEAGVSDLTDCALLALFRDGSLGEVATTSDGVNVFVTDASGILWWITLDAPCGCAREMEVAARFEGGGFRGLAISEDDQLLYVGTTSGLMLEISVNTSSLSRKVATPPPSSPPESQPTICKEGGSNPSSAVVSSFPTPPLESSEESRRRGNASTAAAAAVVIPVLGSVILLTCFGAIFMVIRARSRKPNLCIVSGRNLCSISRKYALIEPNPHTARRFSFQSLSQWTRDFSSPLGEEGAFGRVYWGELEEKRGSGKVKKQQIAVKVMEGSLTPGMWQQFITEVDTLTRVHHANLCELIGYCEDGKRPILVYPYKSGGSLHARLHQRPAGRQRHTSLSSSSNLSSSTPNQSCPTGCSLPGVSPEEETSPGQSLRPLTLKERILVASHVGNAVRYLHKEVDPPIFHCDIKSLNVLLNDGVGEALRAFLADFGMAKIGETVTENANGEANGGFASTLRGTVGYLAPECLSGGEVTEKTDVYSFGVLLLEILTGRNAIENDPLTNRWKNIVHWAKACFDRPSFETIERFLDPSLEDEMAKDTSLRSVAVDAFTLASQCVELDPDERPEMGDVAQRIDRILSTAAMGERWRERRSRSRVPIQVPEAESEREVEKKVISVRMPLA</sequence>
<dbReference type="GO" id="GO:0005524">
    <property type="term" value="F:ATP binding"/>
    <property type="evidence" value="ECO:0007669"/>
    <property type="project" value="UniProtKB-KW"/>
</dbReference>
<evidence type="ECO:0000256" key="4">
    <source>
        <dbReference type="SAM" id="Phobius"/>
    </source>
</evidence>
<dbReference type="AlphaFoldDB" id="A0A388M908"/>
<keyword evidence="2" id="KW-0067">ATP-binding</keyword>
<organism evidence="6 7">
    <name type="scientific">Chara braunii</name>
    <name type="common">Braun's stonewort</name>
    <dbReference type="NCBI Taxonomy" id="69332"/>
    <lineage>
        <taxon>Eukaryota</taxon>
        <taxon>Viridiplantae</taxon>
        <taxon>Streptophyta</taxon>
        <taxon>Charophyceae</taxon>
        <taxon>Charales</taxon>
        <taxon>Characeae</taxon>
        <taxon>Chara</taxon>
    </lineage>
</organism>
<dbReference type="Gramene" id="GBG91077">
    <property type="protein sequence ID" value="GBG91077"/>
    <property type="gene ID" value="CBR_g51811"/>
</dbReference>
<evidence type="ECO:0000256" key="1">
    <source>
        <dbReference type="ARBA" id="ARBA00022741"/>
    </source>
</evidence>
<keyword evidence="1" id="KW-0547">Nucleotide-binding</keyword>
<evidence type="ECO:0000259" key="5">
    <source>
        <dbReference type="PROSITE" id="PS50011"/>
    </source>
</evidence>
<dbReference type="Gene3D" id="1.10.510.10">
    <property type="entry name" value="Transferase(Phosphotransferase) domain 1"/>
    <property type="match status" value="1"/>
</dbReference>
<reference evidence="6 7" key="1">
    <citation type="journal article" date="2018" name="Cell">
        <title>The Chara Genome: Secondary Complexity and Implications for Plant Terrestrialization.</title>
        <authorList>
            <person name="Nishiyama T."/>
            <person name="Sakayama H."/>
            <person name="Vries J.D."/>
            <person name="Buschmann H."/>
            <person name="Saint-Marcoux D."/>
            <person name="Ullrich K.K."/>
            <person name="Haas F.B."/>
            <person name="Vanderstraeten L."/>
            <person name="Becker D."/>
            <person name="Lang D."/>
            <person name="Vosolsobe S."/>
            <person name="Rombauts S."/>
            <person name="Wilhelmsson P.K.I."/>
            <person name="Janitza P."/>
            <person name="Kern R."/>
            <person name="Heyl A."/>
            <person name="Rumpler F."/>
            <person name="Villalobos L.I.A.C."/>
            <person name="Clay J.M."/>
            <person name="Skokan R."/>
            <person name="Toyoda A."/>
            <person name="Suzuki Y."/>
            <person name="Kagoshima H."/>
            <person name="Schijlen E."/>
            <person name="Tajeshwar N."/>
            <person name="Catarino B."/>
            <person name="Hetherington A.J."/>
            <person name="Saltykova A."/>
            <person name="Bonnot C."/>
            <person name="Breuninger H."/>
            <person name="Symeonidi A."/>
            <person name="Radhakrishnan G.V."/>
            <person name="Van Nieuwerburgh F."/>
            <person name="Deforce D."/>
            <person name="Chang C."/>
            <person name="Karol K.G."/>
            <person name="Hedrich R."/>
            <person name="Ulvskov P."/>
            <person name="Glockner G."/>
            <person name="Delwiche C.F."/>
            <person name="Petrasek J."/>
            <person name="Van de Peer Y."/>
            <person name="Friml J."/>
            <person name="Beilby M."/>
            <person name="Dolan L."/>
            <person name="Kohara Y."/>
            <person name="Sugano S."/>
            <person name="Fujiyama A."/>
            <person name="Delaux P.-M."/>
            <person name="Quint M."/>
            <person name="TheiBen G."/>
            <person name="Hagemann M."/>
            <person name="Harholt J."/>
            <person name="Dunand C."/>
            <person name="Zachgo S."/>
            <person name="Langdale J."/>
            <person name="Maumus F."/>
            <person name="Straeten D.V.D."/>
            <person name="Gould S.B."/>
            <person name="Rensing S.A."/>
        </authorList>
    </citation>
    <scope>NUCLEOTIDE SEQUENCE [LARGE SCALE GENOMIC DNA]</scope>
    <source>
        <strain evidence="6 7">S276</strain>
    </source>
</reference>
<dbReference type="GO" id="GO:0004672">
    <property type="term" value="F:protein kinase activity"/>
    <property type="evidence" value="ECO:0007669"/>
    <property type="project" value="InterPro"/>
</dbReference>
<dbReference type="PROSITE" id="PS50011">
    <property type="entry name" value="PROTEIN_KINASE_DOM"/>
    <property type="match status" value="1"/>
</dbReference>
<feature type="compositionally biased region" description="Low complexity" evidence="3">
    <location>
        <begin position="91"/>
        <end position="105"/>
    </location>
</feature>
<name>A0A388M908_CHABU</name>
<keyword evidence="7" id="KW-1185">Reference proteome</keyword>
<proteinExistence type="predicted"/>
<dbReference type="GO" id="GO:0005886">
    <property type="term" value="C:plasma membrane"/>
    <property type="evidence" value="ECO:0007669"/>
    <property type="project" value="TreeGrafter"/>
</dbReference>
<dbReference type="SUPFAM" id="SSF63829">
    <property type="entry name" value="Calcium-dependent phosphotriesterase"/>
    <property type="match status" value="1"/>
</dbReference>
<dbReference type="STRING" id="69332.A0A388M908"/>
<feature type="region of interest" description="Disordered" evidence="3">
    <location>
        <begin position="764"/>
        <end position="814"/>
    </location>
</feature>
<dbReference type="PANTHER" id="PTHR27001">
    <property type="entry name" value="OS01G0253100 PROTEIN"/>
    <property type="match status" value="1"/>
</dbReference>
<feature type="compositionally biased region" description="Pro residues" evidence="3">
    <location>
        <begin position="547"/>
        <end position="556"/>
    </location>
</feature>
<keyword evidence="4" id="KW-1133">Transmembrane helix</keyword>
<dbReference type="EMBL" id="BFEA01000869">
    <property type="protein sequence ID" value="GBG91077.1"/>
    <property type="molecule type" value="Genomic_DNA"/>
</dbReference>
<feature type="compositionally biased region" description="Basic residues" evidence="3">
    <location>
        <begin position="764"/>
        <end position="774"/>
    </location>
</feature>
<feature type="compositionally biased region" description="Low complexity" evidence="3">
    <location>
        <begin position="776"/>
        <end position="786"/>
    </location>
</feature>